<keyword evidence="10" id="KW-1185">Reference proteome</keyword>
<dbReference type="InterPro" id="IPR013087">
    <property type="entry name" value="Znf_C2H2_type"/>
</dbReference>
<feature type="compositionally biased region" description="Acidic residues" evidence="6">
    <location>
        <begin position="257"/>
        <end position="266"/>
    </location>
</feature>
<dbReference type="CDD" id="cd18186">
    <property type="entry name" value="BTB_POZ_ZBTB_KLHL-like"/>
    <property type="match status" value="1"/>
</dbReference>
<dbReference type="GO" id="GO:0000981">
    <property type="term" value="F:DNA-binding transcription factor activity, RNA polymerase II-specific"/>
    <property type="evidence" value="ECO:0007669"/>
    <property type="project" value="TreeGrafter"/>
</dbReference>
<evidence type="ECO:0000256" key="6">
    <source>
        <dbReference type="SAM" id="MobiDB-lite"/>
    </source>
</evidence>
<keyword evidence="1" id="KW-0479">Metal-binding</keyword>
<dbReference type="PANTHER" id="PTHR24379:SF127">
    <property type="entry name" value="BLOODY FINGERS-RELATED"/>
    <property type="match status" value="1"/>
</dbReference>
<dbReference type="PROSITE" id="PS50097">
    <property type="entry name" value="BTB"/>
    <property type="match status" value="1"/>
</dbReference>
<dbReference type="InterPro" id="IPR011333">
    <property type="entry name" value="SKP1/BTB/POZ_sf"/>
</dbReference>
<evidence type="ECO:0000313" key="9">
    <source>
        <dbReference type="EMBL" id="VDI01088.1"/>
    </source>
</evidence>
<sequence>MDEVISVFVPGYKDQVFHSLHQLQQRGVNCDVTLQACDGTANIHSIILAANSEKHIYSKISQTNEKLQIDCTKFSIHVIEAVVIFLYSGELVIEERFYDDLVKLCEDLNLSSAYDTLKQQCPVTERHVISNNKGDDSFKEVTHMKKEPCSPSDLSYGSFQSTNTIPEVGNANVTFVPTKQTKTVCEKDNLYPKMANIKNDQGTSSDENDLETSSFDNDNISAISSGNDNIQAAQLKTVSEGNNLFLKVTDIKNDQDPSSDENDDGMETSSFENDSTNNSGPSSSPPGGQFLNHIEKIVRQYVNNEETNQKEEVCTMKSDSGSKKNATKGQNKKTSVKSGTKRSFGSVSSDIDKKTTIKKKRMSTRNLRKEKDVIDNKNQLDVNDDSNDRTKDLESDITEDSLTPKPSWRKCVKCNLVYPTFAEWADHMRNLHKPYPCELCDYIGVEPCLYASHMYSQHRVVIDPKRYPLVQCNVQGCTYKSLSRNMKDHMRCHKYKKEKLVCHVCGMEFTSEGGLRSHSSFHKEEEMKFKCKECDKVFGWKHELRKHLAAEHKNFNLCHLCSFKSKNKTSLIVHLHNRHKEPIPDNMKTFKCDTCDFYCFYPSYLKTHQQENHSDSLDFQCTICPKKFKTKKSLRGHYNNTHGSNFFKCDKCSYTTRSQTTLQVHQQSTHSEARPYACHLCEYSCKLKGNLNSHLKNMHKLEIVSINKLHEKVVKTGTGFDEYMEARRKLYEPGVNPAELIVTRPVEESCGVPPLEDNAEEDYQDLTE</sequence>
<name>A0A8B6C8E9_MYTGA</name>
<feature type="compositionally biased region" description="Polar residues" evidence="6">
    <location>
        <begin position="317"/>
        <end position="329"/>
    </location>
</feature>
<evidence type="ECO:0000259" key="7">
    <source>
        <dbReference type="PROSITE" id="PS50097"/>
    </source>
</evidence>
<evidence type="ECO:0000256" key="5">
    <source>
        <dbReference type="PROSITE-ProRule" id="PRU00042"/>
    </source>
</evidence>
<dbReference type="Gene3D" id="3.30.160.60">
    <property type="entry name" value="Classic Zinc Finger"/>
    <property type="match status" value="4"/>
</dbReference>
<keyword evidence="3 5" id="KW-0863">Zinc-finger</keyword>
<feature type="compositionally biased region" description="Polar residues" evidence="6">
    <location>
        <begin position="267"/>
        <end position="278"/>
    </location>
</feature>
<feature type="domain" description="C2H2-type" evidence="8">
    <location>
        <begin position="647"/>
        <end position="675"/>
    </location>
</feature>
<evidence type="ECO:0000256" key="2">
    <source>
        <dbReference type="ARBA" id="ARBA00022737"/>
    </source>
</evidence>
<evidence type="ECO:0000313" key="10">
    <source>
        <dbReference type="Proteomes" id="UP000596742"/>
    </source>
</evidence>
<gene>
    <name evidence="9" type="ORF">MGAL_10B077207</name>
</gene>
<feature type="domain" description="C2H2-type" evidence="8">
    <location>
        <begin position="529"/>
        <end position="552"/>
    </location>
</feature>
<dbReference type="InterPro" id="IPR036236">
    <property type="entry name" value="Znf_C2H2_sf"/>
</dbReference>
<dbReference type="GO" id="GO:0000977">
    <property type="term" value="F:RNA polymerase II transcription regulatory region sequence-specific DNA binding"/>
    <property type="evidence" value="ECO:0007669"/>
    <property type="project" value="TreeGrafter"/>
</dbReference>
<proteinExistence type="predicted"/>
<dbReference type="GO" id="GO:0005634">
    <property type="term" value="C:nucleus"/>
    <property type="evidence" value="ECO:0007669"/>
    <property type="project" value="TreeGrafter"/>
</dbReference>
<keyword evidence="4" id="KW-0862">Zinc</keyword>
<evidence type="ECO:0000256" key="1">
    <source>
        <dbReference type="ARBA" id="ARBA00022723"/>
    </source>
</evidence>
<dbReference type="EMBL" id="UYJE01001310">
    <property type="protein sequence ID" value="VDI01088.1"/>
    <property type="molecule type" value="Genomic_DNA"/>
</dbReference>
<dbReference type="SUPFAM" id="SSF54695">
    <property type="entry name" value="POZ domain"/>
    <property type="match status" value="1"/>
</dbReference>
<dbReference type="SUPFAM" id="SSF57667">
    <property type="entry name" value="beta-beta-alpha zinc fingers"/>
    <property type="match status" value="4"/>
</dbReference>
<keyword evidence="2" id="KW-0677">Repeat</keyword>
<dbReference type="InterPro" id="IPR000210">
    <property type="entry name" value="BTB/POZ_dom"/>
</dbReference>
<dbReference type="PROSITE" id="PS50157">
    <property type="entry name" value="ZINC_FINGER_C2H2_2"/>
    <property type="match status" value="4"/>
</dbReference>
<feature type="region of interest" description="Disordered" evidence="6">
    <location>
        <begin position="195"/>
        <end position="220"/>
    </location>
</feature>
<feature type="compositionally biased region" description="Polar residues" evidence="6">
    <location>
        <begin position="336"/>
        <end position="347"/>
    </location>
</feature>
<dbReference type="Pfam" id="PF00651">
    <property type="entry name" value="BTB"/>
    <property type="match status" value="1"/>
</dbReference>
<dbReference type="SMART" id="SM00355">
    <property type="entry name" value="ZnF_C2H2"/>
    <property type="match status" value="10"/>
</dbReference>
<dbReference type="GO" id="GO:0008270">
    <property type="term" value="F:zinc ion binding"/>
    <property type="evidence" value="ECO:0007669"/>
    <property type="project" value="UniProtKB-KW"/>
</dbReference>
<dbReference type="AlphaFoldDB" id="A0A8B6C8E9"/>
<feature type="compositionally biased region" description="Polar residues" evidence="6">
    <location>
        <begin position="198"/>
        <end position="220"/>
    </location>
</feature>
<dbReference type="OrthoDB" id="3561125at2759"/>
<evidence type="ECO:0000259" key="8">
    <source>
        <dbReference type="PROSITE" id="PS50157"/>
    </source>
</evidence>
<accession>A0A8B6C8E9</accession>
<feature type="domain" description="C2H2-type" evidence="8">
    <location>
        <begin position="619"/>
        <end position="642"/>
    </location>
</feature>
<organism evidence="9 10">
    <name type="scientific">Mytilus galloprovincialis</name>
    <name type="common">Mediterranean mussel</name>
    <dbReference type="NCBI Taxonomy" id="29158"/>
    <lineage>
        <taxon>Eukaryota</taxon>
        <taxon>Metazoa</taxon>
        <taxon>Spiralia</taxon>
        <taxon>Lophotrochozoa</taxon>
        <taxon>Mollusca</taxon>
        <taxon>Bivalvia</taxon>
        <taxon>Autobranchia</taxon>
        <taxon>Pteriomorphia</taxon>
        <taxon>Mytilida</taxon>
        <taxon>Mytiloidea</taxon>
        <taxon>Mytilidae</taxon>
        <taxon>Mytilinae</taxon>
        <taxon>Mytilus</taxon>
    </lineage>
</organism>
<dbReference type="PROSITE" id="PS00028">
    <property type="entry name" value="ZINC_FINGER_C2H2_1"/>
    <property type="match status" value="4"/>
</dbReference>
<feature type="region of interest" description="Disordered" evidence="6">
    <location>
        <begin position="308"/>
        <end position="402"/>
    </location>
</feature>
<dbReference type="Proteomes" id="UP000596742">
    <property type="component" value="Unassembled WGS sequence"/>
</dbReference>
<protein>
    <submittedName>
        <fullName evidence="9">Uncharacterized protein</fullName>
    </submittedName>
</protein>
<reference evidence="9" key="1">
    <citation type="submission" date="2018-11" db="EMBL/GenBank/DDBJ databases">
        <authorList>
            <person name="Alioto T."/>
            <person name="Alioto T."/>
        </authorList>
    </citation>
    <scope>NUCLEOTIDE SEQUENCE</scope>
</reference>
<feature type="compositionally biased region" description="Low complexity" evidence="6">
    <location>
        <begin position="279"/>
        <end position="288"/>
    </location>
</feature>
<dbReference type="PANTHER" id="PTHR24379">
    <property type="entry name" value="KRAB AND ZINC FINGER DOMAIN-CONTAINING"/>
    <property type="match status" value="1"/>
</dbReference>
<comment type="caution">
    <text evidence="9">The sequence shown here is derived from an EMBL/GenBank/DDBJ whole genome shotgun (WGS) entry which is preliminary data.</text>
</comment>
<dbReference type="Gene3D" id="3.30.710.10">
    <property type="entry name" value="Potassium Channel Kv1.1, Chain A"/>
    <property type="match status" value="1"/>
</dbReference>
<evidence type="ECO:0000256" key="4">
    <source>
        <dbReference type="ARBA" id="ARBA00022833"/>
    </source>
</evidence>
<dbReference type="Pfam" id="PF00096">
    <property type="entry name" value="zf-C2H2"/>
    <property type="match status" value="2"/>
</dbReference>
<feature type="compositionally biased region" description="Basic residues" evidence="6">
    <location>
        <begin position="356"/>
        <end position="366"/>
    </location>
</feature>
<feature type="domain" description="BTB" evidence="7">
    <location>
        <begin position="30"/>
        <end position="95"/>
    </location>
</feature>
<feature type="domain" description="C2H2-type" evidence="8">
    <location>
        <begin position="500"/>
        <end position="527"/>
    </location>
</feature>
<feature type="region of interest" description="Disordered" evidence="6">
    <location>
        <begin position="249"/>
        <end position="290"/>
    </location>
</feature>
<evidence type="ECO:0000256" key="3">
    <source>
        <dbReference type="ARBA" id="ARBA00022771"/>
    </source>
</evidence>